<gene>
    <name evidence="1" type="ORF">BN1326_60178</name>
</gene>
<dbReference type="EMBL" id="CVOU01000018">
    <property type="protein sequence ID" value="CRI25830.1"/>
    <property type="molecule type" value="Genomic_DNA"/>
</dbReference>
<reference evidence="1 2" key="1">
    <citation type="submission" date="2015-04" db="EMBL/GenBank/DDBJ databases">
        <authorList>
            <person name="Cao L."/>
            <person name="Gao C.H."/>
        </authorList>
    </citation>
    <scope>NUCLEOTIDE SEQUENCE [LARGE SCALE GENOMIC DNA]</scope>
    <source>
        <strain evidence="1 2">SH3</strain>
    </source>
</reference>
<dbReference type="Proteomes" id="UP000236509">
    <property type="component" value="Unassembled WGS sequence"/>
</dbReference>
<dbReference type="AlphaFoldDB" id="A0A7U7JTU9"/>
<evidence type="ECO:0000313" key="1">
    <source>
        <dbReference type="EMBL" id="CRI25830.1"/>
    </source>
</evidence>
<comment type="caution">
    <text evidence="1">The sequence shown here is derived from an EMBL/GenBank/DDBJ whole genome shotgun (WGS) entry which is preliminary data.</text>
</comment>
<proteinExistence type="predicted"/>
<evidence type="ECO:0000313" key="2">
    <source>
        <dbReference type="Proteomes" id="UP000236509"/>
    </source>
</evidence>
<keyword evidence="2" id="KW-1185">Reference proteome</keyword>
<protein>
    <submittedName>
        <fullName evidence="1">Uncharacterized protein</fullName>
    </submittedName>
</protein>
<accession>A0A7U7JTU9</accession>
<organism evidence="1 2">
    <name type="scientific">Staphylococcus argenteus</name>
    <dbReference type="NCBI Taxonomy" id="985002"/>
    <lineage>
        <taxon>Bacteria</taxon>
        <taxon>Bacillati</taxon>
        <taxon>Bacillota</taxon>
        <taxon>Bacilli</taxon>
        <taxon>Bacillales</taxon>
        <taxon>Staphylococcaceae</taxon>
        <taxon>Staphylococcus</taxon>
    </lineage>
</organism>
<name>A0A7U7JTU9_9STAP</name>
<sequence>MLVLRIKLTLFSNYTLYIVFTIVTDFQNNNYFFINYKFIFKFHSL</sequence>